<keyword evidence="3" id="KW-1185">Reference proteome</keyword>
<dbReference type="Proteomes" id="UP000006791">
    <property type="component" value="Chromosome 1"/>
</dbReference>
<dbReference type="STRING" id="981222.Cabther_A1482"/>
<dbReference type="HOGENOM" id="CLU_016733_9_4_0"/>
<dbReference type="EMBL" id="CP002514">
    <property type="protein sequence ID" value="AEP12232.1"/>
    <property type="molecule type" value="Genomic_DNA"/>
</dbReference>
<dbReference type="Pfam" id="PF00364">
    <property type="entry name" value="Biotin_lipoyl"/>
    <property type="match status" value="1"/>
</dbReference>
<dbReference type="Gene3D" id="2.40.50.100">
    <property type="match status" value="1"/>
</dbReference>
<name>G2LHG9_CHLTF</name>
<organism evidence="2 3">
    <name type="scientific">Chloracidobacterium thermophilum (strain B)</name>
    <dbReference type="NCBI Taxonomy" id="981222"/>
    <lineage>
        <taxon>Bacteria</taxon>
        <taxon>Pseudomonadati</taxon>
        <taxon>Acidobacteriota</taxon>
        <taxon>Terriglobia</taxon>
        <taxon>Terriglobales</taxon>
        <taxon>Acidobacteriaceae</taxon>
        <taxon>Chloracidobacterium</taxon>
    </lineage>
</organism>
<evidence type="ECO:0000313" key="3">
    <source>
        <dbReference type="Proteomes" id="UP000006791"/>
    </source>
</evidence>
<proteinExistence type="predicted"/>
<dbReference type="SUPFAM" id="SSF51230">
    <property type="entry name" value="Single hybrid motif"/>
    <property type="match status" value="1"/>
</dbReference>
<evidence type="ECO:0000259" key="1">
    <source>
        <dbReference type="Pfam" id="PF00364"/>
    </source>
</evidence>
<protein>
    <submittedName>
        <fullName evidence="2">Biotin carboxyl carrier protein</fullName>
    </submittedName>
</protein>
<sequence>MKLMNEIESDVAGEIVKIHQENGKPVEFGQPLFSLKRK</sequence>
<reference evidence="2 3" key="1">
    <citation type="journal article" date="2012" name="Environ. Microbiol.">
        <title>Complete genome of Candidatus Chloracidobacterium thermophilum, a chlorophyll-based photoheterotroph belonging to the phylum Acidobacteria.</title>
        <authorList>
            <person name="Garcia Costas A.M."/>
            <person name="Liu Z."/>
            <person name="Tomsho L.P."/>
            <person name="Schuster S.C."/>
            <person name="Ward D.M."/>
            <person name="Bryant D.A."/>
        </authorList>
    </citation>
    <scope>NUCLEOTIDE SEQUENCE [LARGE SCALE GENOMIC DNA]</scope>
    <source>
        <strain evidence="2 3">B</strain>
    </source>
</reference>
<feature type="domain" description="Lipoyl-binding" evidence="1">
    <location>
        <begin position="1"/>
        <end position="35"/>
    </location>
</feature>
<dbReference type="KEGG" id="ctm:Cabther_A1482"/>
<dbReference type="AlphaFoldDB" id="G2LHG9"/>
<gene>
    <name evidence="2" type="ordered locus">Cabther_A1482</name>
</gene>
<accession>G2LHG9</accession>
<evidence type="ECO:0000313" key="2">
    <source>
        <dbReference type="EMBL" id="AEP12232.1"/>
    </source>
</evidence>
<dbReference type="InterPro" id="IPR000089">
    <property type="entry name" value="Biotin_lipoyl"/>
</dbReference>
<dbReference type="InterPro" id="IPR011053">
    <property type="entry name" value="Single_hybrid_motif"/>
</dbReference>